<dbReference type="PROSITE" id="PS50005">
    <property type="entry name" value="TPR"/>
    <property type="match status" value="1"/>
</dbReference>
<dbReference type="SUPFAM" id="SSF48452">
    <property type="entry name" value="TPR-like"/>
    <property type="match status" value="1"/>
</dbReference>
<feature type="repeat" description="TPR" evidence="4">
    <location>
        <begin position="97"/>
        <end position="130"/>
    </location>
</feature>
<dbReference type="AlphaFoldDB" id="A0A0W0WB12"/>
<dbReference type="InterPro" id="IPR011990">
    <property type="entry name" value="TPR-like_helical_dom_sf"/>
</dbReference>
<feature type="domain" description="Cytochrome c-type biogenesis protein H TPR" evidence="6">
    <location>
        <begin position="81"/>
        <end position="203"/>
    </location>
</feature>
<evidence type="ECO:0000256" key="2">
    <source>
        <dbReference type="ARBA" id="ARBA00022748"/>
    </source>
</evidence>
<keyword evidence="3 4" id="KW-0802">TPR repeat</keyword>
<keyword evidence="8" id="KW-1185">Reference proteome</keyword>
<dbReference type="InterPro" id="IPR056413">
    <property type="entry name" value="TPR_CcmH_CycH"/>
</dbReference>
<dbReference type="Gene3D" id="1.25.40.10">
    <property type="entry name" value="Tetratricopeptide repeat domain"/>
    <property type="match status" value="1"/>
</dbReference>
<evidence type="ECO:0000256" key="5">
    <source>
        <dbReference type="SAM" id="Phobius"/>
    </source>
</evidence>
<dbReference type="SMART" id="SM00028">
    <property type="entry name" value="TPR"/>
    <property type="match status" value="2"/>
</dbReference>
<protein>
    <submittedName>
        <fullName evidence="7">Cytochrome c-type biogenesis protein</fullName>
    </submittedName>
</protein>
<evidence type="ECO:0000256" key="3">
    <source>
        <dbReference type="ARBA" id="ARBA00022803"/>
    </source>
</evidence>
<dbReference type="InterPro" id="IPR051263">
    <property type="entry name" value="C-type_cytochrome_biogenesis"/>
</dbReference>
<keyword evidence="1" id="KW-0677">Repeat</keyword>
<evidence type="ECO:0000313" key="8">
    <source>
        <dbReference type="Proteomes" id="UP000054908"/>
    </source>
</evidence>
<dbReference type="PANTHER" id="PTHR47870:SF1">
    <property type="entry name" value="CYTOCHROME C-TYPE BIOGENESIS PROTEIN CCMH"/>
    <property type="match status" value="1"/>
</dbReference>
<dbReference type="PANTHER" id="PTHR47870">
    <property type="entry name" value="CYTOCHROME C-TYPE BIOGENESIS PROTEIN CCMH"/>
    <property type="match status" value="1"/>
</dbReference>
<keyword evidence="5" id="KW-0472">Membrane</keyword>
<feature type="transmembrane region" description="Helical" evidence="5">
    <location>
        <begin position="30"/>
        <end position="50"/>
    </location>
</feature>
<dbReference type="Proteomes" id="UP000054908">
    <property type="component" value="Unassembled WGS sequence"/>
</dbReference>
<keyword evidence="5" id="KW-0812">Transmembrane</keyword>
<sequence>MNEWWLLISFIVLGLLALPLALFPLRKSKGFMLVMLPMLIGASCLAYWRWGAWTTWQAYVHHEATQQQIQAVLQTIKSPVELIVRMKARLQADPNSERGWYLLGRLYASQGQWFEARDAFFKAFQLKPDDEAATINYAQSLWQLNQQQFNEQIRNIFKTLLQKNPDQPDALAMLAMDAFGSSNYQLAIDYWQHLLKLAPKHSEEAQLLRKAIAKAQQKLMPVAGEK</sequence>
<dbReference type="OrthoDB" id="9776053at2"/>
<dbReference type="RefSeq" id="WP_058451726.1">
    <property type="nucleotide sequence ID" value="NZ_CAAAIB010000003.1"/>
</dbReference>
<organism evidence="7 8">
    <name type="scientific">Legionella maceachernii</name>
    <dbReference type="NCBI Taxonomy" id="466"/>
    <lineage>
        <taxon>Bacteria</taxon>
        <taxon>Pseudomonadati</taxon>
        <taxon>Pseudomonadota</taxon>
        <taxon>Gammaproteobacteria</taxon>
        <taxon>Legionellales</taxon>
        <taxon>Legionellaceae</taxon>
        <taxon>Legionella</taxon>
    </lineage>
</organism>
<dbReference type="PATRIC" id="fig|466.6.peg.978"/>
<evidence type="ECO:0000256" key="4">
    <source>
        <dbReference type="PROSITE-ProRule" id="PRU00339"/>
    </source>
</evidence>
<evidence type="ECO:0000259" key="6">
    <source>
        <dbReference type="Pfam" id="PF23914"/>
    </source>
</evidence>
<evidence type="ECO:0000313" key="7">
    <source>
        <dbReference type="EMBL" id="KTD29406.1"/>
    </source>
</evidence>
<dbReference type="InterPro" id="IPR019734">
    <property type="entry name" value="TPR_rpt"/>
</dbReference>
<dbReference type="Pfam" id="PF23914">
    <property type="entry name" value="TPR_CcmH_CycH"/>
    <property type="match status" value="1"/>
</dbReference>
<dbReference type="STRING" id="466.Lmac_0916"/>
<name>A0A0W0WB12_9GAMM</name>
<dbReference type="EMBL" id="LNYL01000023">
    <property type="protein sequence ID" value="KTD29406.1"/>
    <property type="molecule type" value="Genomic_DNA"/>
</dbReference>
<evidence type="ECO:0000256" key="1">
    <source>
        <dbReference type="ARBA" id="ARBA00022737"/>
    </source>
</evidence>
<feature type="transmembrane region" description="Helical" evidence="5">
    <location>
        <begin position="6"/>
        <end position="23"/>
    </location>
</feature>
<reference evidence="7 8" key="1">
    <citation type="submission" date="2015-11" db="EMBL/GenBank/DDBJ databases">
        <title>Genomic analysis of 38 Legionella species identifies large and diverse effector repertoires.</title>
        <authorList>
            <person name="Burstein D."/>
            <person name="Amaro F."/>
            <person name="Zusman T."/>
            <person name="Lifshitz Z."/>
            <person name="Cohen O."/>
            <person name="Gilbert J.A."/>
            <person name="Pupko T."/>
            <person name="Shuman H.A."/>
            <person name="Segal G."/>
        </authorList>
    </citation>
    <scope>NUCLEOTIDE SEQUENCE [LARGE SCALE GENOMIC DNA]</scope>
    <source>
        <strain evidence="7 8">PX-1-G2-E2</strain>
    </source>
</reference>
<keyword evidence="5" id="KW-1133">Transmembrane helix</keyword>
<gene>
    <name evidence="7" type="ORF">Lmac_0916</name>
</gene>
<dbReference type="GO" id="GO:0017004">
    <property type="term" value="P:cytochrome complex assembly"/>
    <property type="evidence" value="ECO:0007669"/>
    <property type="project" value="UniProtKB-KW"/>
</dbReference>
<keyword evidence="2" id="KW-0201">Cytochrome c-type biogenesis</keyword>
<proteinExistence type="predicted"/>
<comment type="caution">
    <text evidence="7">The sequence shown here is derived from an EMBL/GenBank/DDBJ whole genome shotgun (WGS) entry which is preliminary data.</text>
</comment>
<accession>A0A0W0WB12</accession>